<dbReference type="AlphaFoldDB" id="A0A6N2TUN0"/>
<dbReference type="Pfam" id="PF04073">
    <property type="entry name" value="tRNA_edit"/>
    <property type="match status" value="1"/>
</dbReference>
<reference evidence="3" key="1">
    <citation type="submission" date="2019-11" db="EMBL/GenBank/DDBJ databases">
        <authorList>
            <person name="Feng L."/>
        </authorList>
    </citation>
    <scope>NUCLEOTIDE SEQUENCE</scope>
    <source>
        <strain evidence="3">AvaginalisLFYP127</strain>
    </source>
</reference>
<feature type="domain" description="YbaK/aminoacyl-tRNA synthetase-associated" evidence="2">
    <location>
        <begin position="23"/>
        <end position="149"/>
    </location>
</feature>
<evidence type="ECO:0000256" key="1">
    <source>
        <dbReference type="ARBA" id="ARBA00010201"/>
    </source>
</evidence>
<dbReference type="SUPFAM" id="SSF55826">
    <property type="entry name" value="YbaK/ProRS associated domain"/>
    <property type="match status" value="1"/>
</dbReference>
<dbReference type="InterPro" id="IPR036754">
    <property type="entry name" value="YbaK/aa-tRNA-synt-asso_dom_sf"/>
</dbReference>
<dbReference type="InterPro" id="IPR040285">
    <property type="entry name" value="ProX/PRXD1"/>
</dbReference>
<dbReference type="GO" id="GO:0002161">
    <property type="term" value="F:aminoacyl-tRNA deacylase activity"/>
    <property type="evidence" value="ECO:0007669"/>
    <property type="project" value="InterPro"/>
</dbReference>
<sequence>MSSSKKVFDRLDKLNIKYDMVEHPPAQTTEEADKYIEGKKGARTKNLFLANRKNRQYYLIVMDDKKMISLKDYNKLLNEKGMHFLDPKKVYEIMEQEVGIISVFGLMNTNENIKVLFDKDMIEENDLMTFHPDDNTKTLFIKNEDIFKLVKDSGYDYEIFDFKAVINELDF</sequence>
<dbReference type="PANTHER" id="PTHR31423:SF3">
    <property type="entry name" value="PROLYL-TRNA SYNTHETASE ASSOCIATED DOMAIN-CONTAINING PROTEIN 1-RELATED"/>
    <property type="match status" value="1"/>
</dbReference>
<dbReference type="RefSeq" id="WP_156329220.1">
    <property type="nucleotide sequence ID" value="NZ_CACRSW010000027.1"/>
</dbReference>
<name>A0A6N2TUN0_9FIRM</name>
<comment type="similarity">
    <text evidence="1">Belongs to the PRORSD1 family.</text>
</comment>
<gene>
    <name evidence="3" type="primary">proX_2</name>
    <name evidence="3" type="ORF">AVLFYP127_00727</name>
</gene>
<dbReference type="PANTHER" id="PTHR31423">
    <property type="entry name" value="YBAK DOMAIN-CONTAINING PROTEIN"/>
    <property type="match status" value="1"/>
</dbReference>
<evidence type="ECO:0000313" key="3">
    <source>
        <dbReference type="EMBL" id="VYT07156.1"/>
    </source>
</evidence>
<protein>
    <submittedName>
        <fullName evidence="3">Prolyl-tRNA editing protein ProX</fullName>
    </submittedName>
</protein>
<organism evidence="3">
    <name type="scientific">Anaerococcus vaginalis</name>
    <dbReference type="NCBI Taxonomy" id="33037"/>
    <lineage>
        <taxon>Bacteria</taxon>
        <taxon>Bacillati</taxon>
        <taxon>Bacillota</taxon>
        <taxon>Tissierellia</taxon>
        <taxon>Tissierellales</taxon>
        <taxon>Peptoniphilaceae</taxon>
        <taxon>Anaerococcus</taxon>
    </lineage>
</organism>
<dbReference type="InterPro" id="IPR007214">
    <property type="entry name" value="YbaK/aa-tRNA-synth-assoc-dom"/>
</dbReference>
<accession>A0A6N2TUN0</accession>
<proteinExistence type="inferred from homology"/>
<evidence type="ECO:0000259" key="2">
    <source>
        <dbReference type="Pfam" id="PF04073"/>
    </source>
</evidence>
<dbReference type="Gene3D" id="3.90.960.10">
    <property type="entry name" value="YbaK/aminoacyl-tRNA synthetase-associated domain"/>
    <property type="match status" value="1"/>
</dbReference>
<dbReference type="EMBL" id="CACRSW010000027">
    <property type="protein sequence ID" value="VYT07156.1"/>
    <property type="molecule type" value="Genomic_DNA"/>
</dbReference>